<organism evidence="1 2">
    <name type="scientific">Botrytis fragariae</name>
    <dbReference type="NCBI Taxonomy" id="1964551"/>
    <lineage>
        <taxon>Eukaryota</taxon>
        <taxon>Fungi</taxon>
        <taxon>Dikarya</taxon>
        <taxon>Ascomycota</taxon>
        <taxon>Pezizomycotina</taxon>
        <taxon>Leotiomycetes</taxon>
        <taxon>Helotiales</taxon>
        <taxon>Sclerotiniaceae</taxon>
        <taxon>Botrytis</taxon>
    </lineage>
</organism>
<dbReference type="RefSeq" id="XP_037195534.1">
    <property type="nucleotide sequence ID" value="XM_037333406.1"/>
</dbReference>
<sequence>MNVTVLFFLTHAQEDREGICNRNGHLVPSTCKLNQKDKEVQIFEQSWIPNSNKFLWVFDGSGKGKTLFNISGESLGFACRPSRIELSGDILGDLIAFVVKIKILPVKPTGKTRGVYLCLWSKTFQKVQFSSLTDLMSVMMIQSDFSKHGGRIESIHRWESSEKNENNHC</sequence>
<evidence type="ECO:0000313" key="1">
    <source>
        <dbReference type="EMBL" id="KAF5876588.1"/>
    </source>
</evidence>
<reference evidence="1 2" key="1">
    <citation type="journal article" date="2020" name="Phytopathology">
        <title>A high-quality genome resource of Botrytis fragariae, a new and rapidly spreading fungal pathogen causing strawberry gray mold in the U.S.A.</title>
        <authorList>
            <person name="Wu Y."/>
            <person name="Saski C.A."/>
            <person name="Schnabel G."/>
            <person name="Xiao S."/>
            <person name="Hu M."/>
        </authorList>
    </citation>
    <scope>NUCLEOTIDE SEQUENCE [LARGE SCALE GENOMIC DNA]</scope>
    <source>
        <strain evidence="1 2">BVB16</strain>
    </source>
</reference>
<dbReference type="AlphaFoldDB" id="A0A8H6ELG7"/>
<keyword evidence="2" id="KW-1185">Reference proteome</keyword>
<protein>
    <submittedName>
        <fullName evidence="1">Uncharacterized protein</fullName>
    </submittedName>
</protein>
<comment type="caution">
    <text evidence="1">The sequence shown here is derived from an EMBL/GenBank/DDBJ whole genome shotgun (WGS) entry which is preliminary data.</text>
</comment>
<gene>
    <name evidence="1" type="ORF">Bfra_002993</name>
</gene>
<dbReference type="GeneID" id="59257098"/>
<dbReference type="EMBL" id="JABFCT010000004">
    <property type="protein sequence ID" value="KAF5876588.1"/>
    <property type="molecule type" value="Genomic_DNA"/>
</dbReference>
<proteinExistence type="predicted"/>
<dbReference type="Proteomes" id="UP000531561">
    <property type="component" value="Unassembled WGS sequence"/>
</dbReference>
<name>A0A8H6ELG7_9HELO</name>
<accession>A0A8H6ELG7</accession>
<evidence type="ECO:0000313" key="2">
    <source>
        <dbReference type="Proteomes" id="UP000531561"/>
    </source>
</evidence>